<gene>
    <name evidence="2" type="ORF">QLS71_012800</name>
</gene>
<keyword evidence="3" id="KW-1185">Reference proteome</keyword>
<dbReference type="Pfam" id="PF03473">
    <property type="entry name" value="MOSC"/>
    <property type="match status" value="1"/>
</dbReference>
<dbReference type="Gene3D" id="2.40.33.20">
    <property type="entry name" value="PK beta-barrel domain-like"/>
    <property type="match status" value="1"/>
</dbReference>
<dbReference type="GO" id="GO:0030170">
    <property type="term" value="F:pyridoxal phosphate binding"/>
    <property type="evidence" value="ECO:0007669"/>
    <property type="project" value="InterPro"/>
</dbReference>
<proteinExistence type="predicted"/>
<dbReference type="KEGG" id="mlil:QLS71_012800"/>
<dbReference type="InterPro" id="IPR005302">
    <property type="entry name" value="MoCF_Sase_C"/>
</dbReference>
<dbReference type="SUPFAM" id="SSF50800">
    <property type="entry name" value="PK beta-barrel domain-like"/>
    <property type="match status" value="1"/>
</dbReference>
<name>A0AAU7EAV5_9FLAO</name>
<dbReference type="PANTHER" id="PTHR30212:SF2">
    <property type="entry name" value="PROTEIN YIIM"/>
    <property type="match status" value="1"/>
</dbReference>
<dbReference type="InterPro" id="IPR052353">
    <property type="entry name" value="Benzoxazolinone_Detox_Enz"/>
</dbReference>
<reference evidence="2" key="1">
    <citation type="submission" date="2024-04" db="EMBL/GenBank/DDBJ databases">
        <title>Mariniflexile litorale, isolated from the shallow sediments of the Sea of Japan.</title>
        <authorList>
            <person name="Romanenko L."/>
            <person name="Isaeva M."/>
        </authorList>
    </citation>
    <scope>NUCLEOTIDE SEQUENCE [LARGE SCALE GENOMIC DNA]</scope>
    <source>
        <strain evidence="2">KMM 9835</strain>
    </source>
</reference>
<dbReference type="InterPro" id="IPR011037">
    <property type="entry name" value="Pyrv_Knase-like_insert_dom_sf"/>
</dbReference>
<feature type="domain" description="MOSC" evidence="1">
    <location>
        <begin position="28"/>
        <end position="163"/>
    </location>
</feature>
<dbReference type="Proteomes" id="UP001224325">
    <property type="component" value="Chromosome"/>
</dbReference>
<dbReference type="EMBL" id="CP155618">
    <property type="protein sequence ID" value="XBL13197.1"/>
    <property type="molecule type" value="Genomic_DNA"/>
</dbReference>
<organism evidence="2 3">
    <name type="scientific">Mariniflexile litorale</name>
    <dbReference type="NCBI Taxonomy" id="3045158"/>
    <lineage>
        <taxon>Bacteria</taxon>
        <taxon>Pseudomonadati</taxon>
        <taxon>Bacteroidota</taxon>
        <taxon>Flavobacteriia</taxon>
        <taxon>Flavobacteriales</taxon>
        <taxon>Flavobacteriaceae</taxon>
        <taxon>Mariniflexile</taxon>
    </lineage>
</organism>
<dbReference type="GO" id="GO:0003824">
    <property type="term" value="F:catalytic activity"/>
    <property type="evidence" value="ECO:0007669"/>
    <property type="project" value="InterPro"/>
</dbReference>
<dbReference type="PROSITE" id="PS51340">
    <property type="entry name" value="MOSC"/>
    <property type="match status" value="1"/>
</dbReference>
<accession>A0AAU7EAV5</accession>
<dbReference type="PANTHER" id="PTHR30212">
    <property type="entry name" value="PROTEIN YIIM"/>
    <property type="match status" value="1"/>
</dbReference>
<evidence type="ECO:0000313" key="2">
    <source>
        <dbReference type="EMBL" id="XBL13197.1"/>
    </source>
</evidence>
<evidence type="ECO:0000259" key="1">
    <source>
        <dbReference type="PROSITE" id="PS51340"/>
    </source>
</evidence>
<protein>
    <submittedName>
        <fullName evidence="2">MOSC domain-containing protein</fullName>
    </submittedName>
</protein>
<sequence>MQIRSTNIAKPTTFIWNGKEEITGIYKTPTNNPIYLTKNEVIGDEVSDRKHHGGLYKACYMFSVEQYPYWKKLYPNLNWNWGIFGENLTVSNFNETQVFLGDVYKVGEALVRIAQYREPCYKFGYKFGTQAVLKQFIEHGYGGTYLSILKEGTVAVNDEFILVKRPENSLTVAQLFHLAFAKEKDQNLLNIAANSESLPPKKRVIFNSYIKTI</sequence>
<dbReference type="RefSeq" id="WP_308992697.1">
    <property type="nucleotide sequence ID" value="NZ_CP155618.1"/>
</dbReference>
<dbReference type="GO" id="GO:0030151">
    <property type="term" value="F:molybdenum ion binding"/>
    <property type="evidence" value="ECO:0007669"/>
    <property type="project" value="InterPro"/>
</dbReference>
<dbReference type="AlphaFoldDB" id="A0AAU7EAV5"/>
<evidence type="ECO:0000313" key="3">
    <source>
        <dbReference type="Proteomes" id="UP001224325"/>
    </source>
</evidence>